<dbReference type="Gene3D" id="3.40.910.10">
    <property type="entry name" value="Deoxyhypusine synthase"/>
    <property type="match status" value="1"/>
</dbReference>
<dbReference type="OrthoDB" id="294378at2759"/>
<dbReference type="GO" id="GO:0034038">
    <property type="term" value="F:deoxyhypusine synthase activity"/>
    <property type="evidence" value="ECO:0007669"/>
    <property type="project" value="TreeGrafter"/>
</dbReference>
<dbReference type="SUPFAM" id="SSF52467">
    <property type="entry name" value="DHS-like NAD/FAD-binding domain"/>
    <property type="match status" value="1"/>
</dbReference>
<dbReference type="PANTHER" id="PTHR11703:SF0">
    <property type="entry name" value="DEOXYHYPUSINE SYNTHASE"/>
    <property type="match status" value="1"/>
</dbReference>
<proteinExistence type="inferred from homology"/>
<reference evidence="4 5" key="1">
    <citation type="journal article" date="2013" name="Curr. Biol.">
        <title>The Genome of the Foraminiferan Reticulomyxa filosa.</title>
        <authorList>
            <person name="Glockner G."/>
            <person name="Hulsmann N."/>
            <person name="Schleicher M."/>
            <person name="Noegel A.A."/>
            <person name="Eichinger L."/>
            <person name="Gallinger C."/>
            <person name="Pawlowski J."/>
            <person name="Sierra R."/>
            <person name="Euteneuer U."/>
            <person name="Pillet L."/>
            <person name="Moustafa A."/>
            <person name="Platzer M."/>
            <person name="Groth M."/>
            <person name="Szafranski K."/>
            <person name="Schliwa M."/>
        </authorList>
    </citation>
    <scope>NUCLEOTIDE SEQUENCE [LARGE SCALE GENOMIC DNA]</scope>
</reference>
<sequence>MSLKLPEKVDYEYVVVNLSAESGTKDSKSTTSNEKKEKTGTKSKKKEDKNAATNKKEGLSEIKNEVGGTATKAEESRAEAGARVGAEVDVNQIVNADGKLHTVSFLPKVLITNPSAMNAEIPENIKHVKGPDFDEGNGIDFIMNAFKTTGFQATSMADAAESILQMIHWRLTPEEVKSKEEELGHLSSEDIANARCTIFMGLTSNQISCGQREIILFLCKHNMIDCIVTTGGAVEEDIMKIFNPHYMGDFHLKGSELRVRGINRIVNIKNLYHPVSKKKKKK</sequence>
<accession>X6M1X8</accession>
<evidence type="ECO:0000313" key="4">
    <source>
        <dbReference type="EMBL" id="ETO06985.1"/>
    </source>
</evidence>
<keyword evidence="2" id="KW-0520">NAD</keyword>
<comment type="caution">
    <text evidence="4">The sequence shown here is derived from an EMBL/GenBank/DDBJ whole genome shotgun (WGS) entry which is preliminary data.</text>
</comment>
<dbReference type="AlphaFoldDB" id="X6M1X8"/>
<evidence type="ECO:0000256" key="3">
    <source>
        <dbReference type="SAM" id="MobiDB-lite"/>
    </source>
</evidence>
<dbReference type="EMBL" id="ASPP01026630">
    <property type="protein sequence ID" value="ETO06985.1"/>
    <property type="molecule type" value="Genomic_DNA"/>
</dbReference>
<dbReference type="Pfam" id="PF01916">
    <property type="entry name" value="DS"/>
    <property type="match status" value="1"/>
</dbReference>
<dbReference type="InterPro" id="IPR002773">
    <property type="entry name" value="Deoxyhypusine_synthase"/>
</dbReference>
<evidence type="ECO:0000256" key="1">
    <source>
        <dbReference type="ARBA" id="ARBA00009892"/>
    </source>
</evidence>
<comment type="similarity">
    <text evidence="1">Belongs to the deoxyhypusine synthase family.</text>
</comment>
<name>X6M1X8_RETFI</name>
<evidence type="ECO:0008006" key="6">
    <source>
        <dbReference type="Google" id="ProtNLM"/>
    </source>
</evidence>
<dbReference type="InterPro" id="IPR036982">
    <property type="entry name" value="Deoxyhypusine_synthase_sf"/>
</dbReference>
<feature type="compositionally biased region" description="Basic and acidic residues" evidence="3">
    <location>
        <begin position="23"/>
        <end position="64"/>
    </location>
</feature>
<dbReference type="Proteomes" id="UP000023152">
    <property type="component" value="Unassembled WGS sequence"/>
</dbReference>
<evidence type="ECO:0000256" key="2">
    <source>
        <dbReference type="ARBA" id="ARBA00023027"/>
    </source>
</evidence>
<protein>
    <recommendedName>
        <fullName evidence="6">Deoxyhypusine synthase</fullName>
    </recommendedName>
</protein>
<dbReference type="InterPro" id="IPR029035">
    <property type="entry name" value="DHS-like_NAD/FAD-binding_dom"/>
</dbReference>
<organism evidence="4 5">
    <name type="scientific">Reticulomyxa filosa</name>
    <dbReference type="NCBI Taxonomy" id="46433"/>
    <lineage>
        <taxon>Eukaryota</taxon>
        <taxon>Sar</taxon>
        <taxon>Rhizaria</taxon>
        <taxon>Retaria</taxon>
        <taxon>Foraminifera</taxon>
        <taxon>Monothalamids</taxon>
        <taxon>Reticulomyxidae</taxon>
        <taxon>Reticulomyxa</taxon>
    </lineage>
</organism>
<dbReference type="GO" id="GO:0005737">
    <property type="term" value="C:cytoplasm"/>
    <property type="evidence" value="ECO:0007669"/>
    <property type="project" value="TreeGrafter"/>
</dbReference>
<keyword evidence="5" id="KW-1185">Reference proteome</keyword>
<feature type="region of interest" description="Disordered" evidence="3">
    <location>
        <begin position="20"/>
        <end position="75"/>
    </location>
</feature>
<gene>
    <name evidence="4" type="ORF">RFI_30405</name>
</gene>
<evidence type="ECO:0000313" key="5">
    <source>
        <dbReference type="Proteomes" id="UP000023152"/>
    </source>
</evidence>
<dbReference type="PANTHER" id="PTHR11703">
    <property type="entry name" value="DEOXYHYPUSINE SYNTHASE"/>
    <property type="match status" value="1"/>
</dbReference>